<dbReference type="PANTHER" id="PTHR11647:SF1">
    <property type="entry name" value="COLLAPSIN RESPONSE MEDIATOR PROTEIN"/>
    <property type="match status" value="1"/>
</dbReference>
<evidence type="ECO:0000256" key="1">
    <source>
        <dbReference type="ARBA" id="ARBA00001947"/>
    </source>
</evidence>
<dbReference type="InterPro" id="IPR032466">
    <property type="entry name" value="Metal_Hydrolase"/>
</dbReference>
<evidence type="ECO:0000256" key="2">
    <source>
        <dbReference type="ARBA" id="ARBA00008829"/>
    </source>
</evidence>
<evidence type="ECO:0000256" key="7">
    <source>
        <dbReference type="PIRSR" id="PIRSR611778-50"/>
    </source>
</evidence>
<comment type="caution">
    <text evidence="9">The sequence shown here is derived from an EMBL/GenBank/DDBJ whole genome shotgun (WGS) entry which is preliminary data.</text>
</comment>
<dbReference type="Proteomes" id="UP000799772">
    <property type="component" value="Unassembled WGS sequence"/>
</dbReference>
<dbReference type="InterPro" id="IPR050378">
    <property type="entry name" value="Metallo-dep_Hydrolases_sf"/>
</dbReference>
<evidence type="ECO:0000313" key="10">
    <source>
        <dbReference type="Proteomes" id="UP000799772"/>
    </source>
</evidence>
<keyword evidence="10" id="KW-1185">Reference proteome</keyword>
<dbReference type="GO" id="GO:0004157">
    <property type="term" value="F:dihydropyrimidinase activity"/>
    <property type="evidence" value="ECO:0007669"/>
    <property type="project" value="UniProtKB-EC"/>
</dbReference>
<evidence type="ECO:0000256" key="4">
    <source>
        <dbReference type="ARBA" id="ARBA00022801"/>
    </source>
</evidence>
<organism evidence="9 10">
    <name type="scientific">Rhizodiscina lignyota</name>
    <dbReference type="NCBI Taxonomy" id="1504668"/>
    <lineage>
        <taxon>Eukaryota</taxon>
        <taxon>Fungi</taxon>
        <taxon>Dikarya</taxon>
        <taxon>Ascomycota</taxon>
        <taxon>Pezizomycotina</taxon>
        <taxon>Dothideomycetes</taxon>
        <taxon>Pleosporomycetidae</taxon>
        <taxon>Aulographales</taxon>
        <taxon>Rhizodiscinaceae</taxon>
        <taxon>Rhizodiscina</taxon>
    </lineage>
</organism>
<dbReference type="OrthoDB" id="1924787at2759"/>
<dbReference type="CDD" id="cd01314">
    <property type="entry name" value="D-HYD"/>
    <property type="match status" value="1"/>
</dbReference>
<keyword evidence="4" id="KW-0378">Hydrolase</keyword>
<accession>A0A9P4M779</accession>
<comment type="cofactor">
    <cofactor evidence="1">
        <name>Zn(2+)</name>
        <dbReference type="ChEBI" id="CHEBI:29105"/>
    </cofactor>
</comment>
<comment type="PTM">
    <text evidence="7">Carbamylation allows a single lysine to coordinate two divalent metal cations.</text>
</comment>
<evidence type="ECO:0000256" key="6">
    <source>
        <dbReference type="ARBA" id="ARBA00039113"/>
    </source>
</evidence>
<comment type="similarity">
    <text evidence="2">Belongs to the metallo-dependent hydrolases superfamily. Hydantoinase/dihydropyrimidinase family.</text>
</comment>
<name>A0A9P4M779_9PEZI</name>
<protein>
    <recommendedName>
        <fullName evidence="6">dihydropyrimidinase</fullName>
        <ecNumber evidence="6">3.5.2.2</ecNumber>
    </recommendedName>
</protein>
<sequence length="503" mass="55618">MVTAMDLDTIVKNGRIVTASEILPPGLQIGIKDGKIVNIATSLAPAPHTKVIDAEGAYITPGGVDTHVHLAQDNCPTGDDWETGTRSAVAGGTTTIVAFCGQEKTDTSLFPVLEEYHGRSRGQSYVDYGFHFILTNPTKEILDNELKIIAEREGITSVKLYMTYERMQLTDRELLDIMMTTRSLGMTTMVHCENSDMIALITERLEARGLTDPYYHAISRPMIAENEASYRAIALAELVDTPILIVHMSSEVALATVREAQTRMLPIHAETCPQYLYLLSERLKGDNFEGAKCVCSPPLRHEKADLDALWQSVANGTITTFSSDHAPSKFYVEGGKRLGLIDGIPRFREIPNGLPGVETRVPLLFSSAYGPDARISLPRFVQITATNPAKLYGLGALKGSIAPGFDADLVIWYPDDYFMDGLEVKQDMLHHSIDYTPYEGMKLKNWPRYSLLRGEVVWDRDNGGVVGKMGQGNFVKRAKGELVMGKMGNHVKGMLSEERQMWA</sequence>
<dbReference type="SUPFAM" id="SSF51338">
    <property type="entry name" value="Composite domain of metallo-dependent hydrolases"/>
    <property type="match status" value="1"/>
</dbReference>
<dbReference type="AlphaFoldDB" id="A0A9P4M779"/>
<proteinExistence type="inferred from homology"/>
<dbReference type="Gene3D" id="2.30.40.10">
    <property type="entry name" value="Urease, subunit C, domain 1"/>
    <property type="match status" value="1"/>
</dbReference>
<dbReference type="GO" id="GO:0046872">
    <property type="term" value="F:metal ion binding"/>
    <property type="evidence" value="ECO:0007669"/>
    <property type="project" value="UniProtKB-KW"/>
</dbReference>
<evidence type="ECO:0000313" key="9">
    <source>
        <dbReference type="EMBL" id="KAF2100421.1"/>
    </source>
</evidence>
<evidence type="ECO:0000256" key="5">
    <source>
        <dbReference type="ARBA" id="ARBA00036696"/>
    </source>
</evidence>
<dbReference type="EMBL" id="ML978124">
    <property type="protein sequence ID" value="KAF2100421.1"/>
    <property type="molecule type" value="Genomic_DNA"/>
</dbReference>
<dbReference type="FunFam" id="3.20.20.140:FF:000174">
    <property type="entry name" value="Dihydropyrimidinase-related protein 2"/>
    <property type="match status" value="1"/>
</dbReference>
<dbReference type="InterPro" id="IPR011778">
    <property type="entry name" value="Hydantoinase/dihydroPyrase"/>
</dbReference>
<comment type="catalytic activity">
    <reaction evidence="5">
        <text>5,6-dihydrouracil + H2O = 3-(carbamoylamino)propanoate + H(+)</text>
        <dbReference type="Rhea" id="RHEA:16121"/>
        <dbReference type="ChEBI" id="CHEBI:11892"/>
        <dbReference type="ChEBI" id="CHEBI:15377"/>
        <dbReference type="ChEBI" id="CHEBI:15378"/>
        <dbReference type="ChEBI" id="CHEBI:15901"/>
        <dbReference type="EC" id="3.5.2.2"/>
    </reaction>
</comment>
<evidence type="ECO:0000256" key="3">
    <source>
        <dbReference type="ARBA" id="ARBA00022723"/>
    </source>
</evidence>
<dbReference type="Pfam" id="PF01979">
    <property type="entry name" value="Amidohydro_1"/>
    <property type="match status" value="1"/>
</dbReference>
<dbReference type="EC" id="3.5.2.2" evidence="6"/>
<dbReference type="PANTHER" id="PTHR11647">
    <property type="entry name" value="HYDRANTOINASE/DIHYDROPYRIMIDINASE FAMILY MEMBER"/>
    <property type="match status" value="1"/>
</dbReference>
<keyword evidence="3" id="KW-0479">Metal-binding</keyword>
<reference evidence="9" key="1">
    <citation type="journal article" date="2020" name="Stud. Mycol.">
        <title>101 Dothideomycetes genomes: a test case for predicting lifestyles and emergence of pathogens.</title>
        <authorList>
            <person name="Haridas S."/>
            <person name="Albert R."/>
            <person name="Binder M."/>
            <person name="Bloem J."/>
            <person name="Labutti K."/>
            <person name="Salamov A."/>
            <person name="Andreopoulos B."/>
            <person name="Baker S."/>
            <person name="Barry K."/>
            <person name="Bills G."/>
            <person name="Bluhm B."/>
            <person name="Cannon C."/>
            <person name="Castanera R."/>
            <person name="Culley D."/>
            <person name="Daum C."/>
            <person name="Ezra D."/>
            <person name="Gonzalez J."/>
            <person name="Henrissat B."/>
            <person name="Kuo A."/>
            <person name="Liang C."/>
            <person name="Lipzen A."/>
            <person name="Lutzoni F."/>
            <person name="Magnuson J."/>
            <person name="Mondo S."/>
            <person name="Nolan M."/>
            <person name="Ohm R."/>
            <person name="Pangilinan J."/>
            <person name="Park H.-J."/>
            <person name="Ramirez L."/>
            <person name="Alfaro M."/>
            <person name="Sun H."/>
            <person name="Tritt A."/>
            <person name="Yoshinaga Y."/>
            <person name="Zwiers L.-H."/>
            <person name="Turgeon B."/>
            <person name="Goodwin S."/>
            <person name="Spatafora J."/>
            <person name="Crous P."/>
            <person name="Grigoriev I."/>
        </authorList>
    </citation>
    <scope>NUCLEOTIDE SEQUENCE</scope>
    <source>
        <strain evidence="9">CBS 133067</strain>
    </source>
</reference>
<dbReference type="GO" id="GO:0005737">
    <property type="term" value="C:cytoplasm"/>
    <property type="evidence" value="ECO:0007669"/>
    <property type="project" value="InterPro"/>
</dbReference>
<evidence type="ECO:0000259" key="8">
    <source>
        <dbReference type="Pfam" id="PF01979"/>
    </source>
</evidence>
<dbReference type="SUPFAM" id="SSF51556">
    <property type="entry name" value="Metallo-dependent hydrolases"/>
    <property type="match status" value="1"/>
</dbReference>
<dbReference type="NCBIfam" id="TIGR02033">
    <property type="entry name" value="D-hydantoinase"/>
    <property type="match status" value="1"/>
</dbReference>
<feature type="domain" description="Amidohydrolase-related" evidence="8">
    <location>
        <begin position="58"/>
        <end position="457"/>
    </location>
</feature>
<feature type="modified residue" description="N6-carboxylysine" evidence="7">
    <location>
        <position position="159"/>
    </location>
</feature>
<dbReference type="InterPro" id="IPR011059">
    <property type="entry name" value="Metal-dep_hydrolase_composite"/>
</dbReference>
<dbReference type="InterPro" id="IPR006680">
    <property type="entry name" value="Amidohydro-rel"/>
</dbReference>
<gene>
    <name evidence="9" type="ORF">NA57DRAFT_74030</name>
</gene>
<dbReference type="Gene3D" id="3.20.20.140">
    <property type="entry name" value="Metal-dependent hydrolases"/>
    <property type="match status" value="1"/>
</dbReference>